<dbReference type="SUPFAM" id="SSF53756">
    <property type="entry name" value="UDP-Glycosyltransferase/glycogen phosphorylase"/>
    <property type="match status" value="1"/>
</dbReference>
<dbReference type="InterPro" id="IPR007235">
    <property type="entry name" value="Glyco_trans_28_C"/>
</dbReference>
<feature type="domain" description="Glycosyl transferase family 28 C-terminal" evidence="5">
    <location>
        <begin position="227"/>
        <end position="360"/>
    </location>
</feature>
<protein>
    <submittedName>
        <fullName evidence="7">Glycosyltransferase</fullName>
    </submittedName>
</protein>
<dbReference type="Gene3D" id="3.40.50.2000">
    <property type="entry name" value="Glycogen Phosphorylase B"/>
    <property type="match status" value="1"/>
</dbReference>
<dbReference type="Pfam" id="PF04101">
    <property type="entry name" value="Glyco_tran_28_C"/>
    <property type="match status" value="1"/>
</dbReference>
<name>A0ABU7VR67_9BACL</name>
<comment type="subcellular location">
    <subcellularLocation>
        <location evidence="1">Membrane</location>
    </subcellularLocation>
</comment>
<evidence type="ECO:0000259" key="6">
    <source>
        <dbReference type="Pfam" id="PF06925"/>
    </source>
</evidence>
<reference evidence="7 8" key="1">
    <citation type="submission" date="2024-02" db="EMBL/GenBank/DDBJ databases">
        <title>A nitrogen-fixing paenibacillus bacterium.</title>
        <authorList>
            <person name="Zhang W.L."/>
            <person name="Chen S.F."/>
        </authorList>
    </citation>
    <scope>NUCLEOTIDE SEQUENCE [LARGE SCALE GENOMIC DNA]</scope>
    <source>
        <strain evidence="7 8">M1</strain>
    </source>
</reference>
<dbReference type="InterPro" id="IPR009695">
    <property type="entry name" value="Diacylglyc_glucosyltr_N"/>
</dbReference>
<dbReference type="RefSeq" id="WP_331846437.1">
    <property type="nucleotide sequence ID" value="NZ_JAZHPZ010000004.1"/>
</dbReference>
<evidence type="ECO:0000256" key="1">
    <source>
        <dbReference type="ARBA" id="ARBA00004370"/>
    </source>
</evidence>
<accession>A0ABU7VR67</accession>
<dbReference type="Pfam" id="PF06925">
    <property type="entry name" value="MGDG_synth"/>
    <property type="match status" value="1"/>
</dbReference>
<keyword evidence="3" id="KW-0328">Glycosyltransferase</keyword>
<evidence type="ECO:0000256" key="3">
    <source>
        <dbReference type="ARBA" id="ARBA00022676"/>
    </source>
</evidence>
<sequence length="393" mass="43586">MKPTTPKIMILSASFGDGHTLASQAVEVCFRSKGIQDIIVLDLLAEAHPFLNDLTKFVYLNSFKALPSLYGWIYNLSNELRPEASFLRAINSVGTGKLKEAILRHKPDLVIHTFPQLALPDILKKSGQRLPLVNIVTDFDLHTRWIHSGVDRYYVATEDMKAEMVKKGVPESRVLVSGIPLRPDFQQDLQNSRPGLTGSLDREKKTVLLMAGAYGVMQGIREICEALLEGGQYRILAVCGRNEGLYNGLKSAFGDRPDLHLFGYVQEVALLMHASDCIITKPGGITLAESLASRLPMFLYRPVPGQELNNARYLKEKGVASIASDAKSLRKEIDDLLLDEQRLAGVRAEIENLRKPDAAEVIVGDILDQWFRPDTGTIPPVQIGSARPRLVIH</sequence>
<evidence type="ECO:0000259" key="5">
    <source>
        <dbReference type="Pfam" id="PF04101"/>
    </source>
</evidence>
<dbReference type="EMBL" id="JAZHPZ010000004">
    <property type="protein sequence ID" value="MEF2966207.1"/>
    <property type="molecule type" value="Genomic_DNA"/>
</dbReference>
<dbReference type="InterPro" id="IPR050519">
    <property type="entry name" value="Glycosyltransf_28_UgtP"/>
</dbReference>
<evidence type="ECO:0000313" key="8">
    <source>
        <dbReference type="Proteomes" id="UP001306950"/>
    </source>
</evidence>
<keyword evidence="4" id="KW-0808">Transferase</keyword>
<dbReference type="PANTHER" id="PTHR43025">
    <property type="entry name" value="MONOGALACTOSYLDIACYLGLYCEROL SYNTHASE"/>
    <property type="match status" value="1"/>
</dbReference>
<dbReference type="Proteomes" id="UP001306950">
    <property type="component" value="Unassembled WGS sequence"/>
</dbReference>
<keyword evidence="8" id="KW-1185">Reference proteome</keyword>
<dbReference type="PANTHER" id="PTHR43025:SF3">
    <property type="entry name" value="MONOGALACTOSYLDIACYLGLYCEROL SYNTHASE 1, CHLOROPLASTIC"/>
    <property type="match status" value="1"/>
</dbReference>
<evidence type="ECO:0000313" key="7">
    <source>
        <dbReference type="EMBL" id="MEF2966207.1"/>
    </source>
</evidence>
<feature type="domain" description="Diacylglycerol glucosyltransferase N-terminal" evidence="6">
    <location>
        <begin position="19"/>
        <end position="180"/>
    </location>
</feature>
<evidence type="ECO:0000256" key="2">
    <source>
        <dbReference type="ARBA" id="ARBA00006962"/>
    </source>
</evidence>
<comment type="caution">
    <text evidence="7">The sequence shown here is derived from an EMBL/GenBank/DDBJ whole genome shotgun (WGS) entry which is preliminary data.</text>
</comment>
<comment type="similarity">
    <text evidence="2">Belongs to the glycosyltransferase 28 family.</text>
</comment>
<organism evidence="7 8">
    <name type="scientific">Paenibacillus haidiansis</name>
    <dbReference type="NCBI Taxonomy" id="1574488"/>
    <lineage>
        <taxon>Bacteria</taxon>
        <taxon>Bacillati</taxon>
        <taxon>Bacillota</taxon>
        <taxon>Bacilli</taxon>
        <taxon>Bacillales</taxon>
        <taxon>Paenibacillaceae</taxon>
        <taxon>Paenibacillus</taxon>
    </lineage>
</organism>
<evidence type="ECO:0000256" key="4">
    <source>
        <dbReference type="ARBA" id="ARBA00022679"/>
    </source>
</evidence>
<gene>
    <name evidence="7" type="ORF">V3851_10230</name>
</gene>
<proteinExistence type="inferred from homology"/>